<sequence length="42" mass="4817">MNIKKGAFIFTGVVPFLAVNICISYILETPRSRIRVRFKSVM</sequence>
<evidence type="ECO:0000256" key="1">
    <source>
        <dbReference type="SAM" id="Phobius"/>
    </source>
</evidence>
<proteinExistence type="predicted"/>
<organism evidence="2 3">
    <name type="scientific">Leptospira mayottensis 200901122</name>
    <dbReference type="NCBI Taxonomy" id="1193010"/>
    <lineage>
        <taxon>Bacteria</taxon>
        <taxon>Pseudomonadati</taxon>
        <taxon>Spirochaetota</taxon>
        <taxon>Spirochaetia</taxon>
        <taxon>Leptospirales</taxon>
        <taxon>Leptospiraceae</taxon>
        <taxon>Leptospira</taxon>
    </lineage>
</organism>
<accession>A0AA87MNV6</accession>
<gene>
    <name evidence="2" type="ORF">LEP1GSC125_2718</name>
</gene>
<feature type="transmembrane region" description="Helical" evidence="1">
    <location>
        <begin position="6"/>
        <end position="27"/>
    </location>
</feature>
<keyword evidence="1" id="KW-0812">Transmembrane</keyword>
<evidence type="ECO:0000313" key="3">
    <source>
        <dbReference type="Proteomes" id="UP000001343"/>
    </source>
</evidence>
<protein>
    <submittedName>
        <fullName evidence="2">Uncharacterized protein</fullName>
    </submittedName>
</protein>
<dbReference type="EMBL" id="AKWM02000032">
    <property type="protein sequence ID" value="EKS00567.1"/>
    <property type="molecule type" value="Genomic_DNA"/>
</dbReference>
<keyword evidence="1" id="KW-0472">Membrane</keyword>
<dbReference type="Proteomes" id="UP000001343">
    <property type="component" value="Unassembled WGS sequence"/>
</dbReference>
<reference evidence="2 3" key="1">
    <citation type="journal article" date="2014" name="Int. J. Syst. Evol. Microbiol.">
        <title>Leptospira mayottensis sp. nov., a pathogenic species of the genus Leptospira isolated from humans.</title>
        <authorList>
            <person name="Bourhy P."/>
            <person name="Collet L."/>
            <person name="Brisse S."/>
            <person name="Picardeau M."/>
        </authorList>
    </citation>
    <scope>NUCLEOTIDE SEQUENCE [LARGE SCALE GENOMIC DNA]</scope>
    <source>
        <strain evidence="2 3">200901122</strain>
    </source>
</reference>
<keyword evidence="1" id="KW-1133">Transmembrane helix</keyword>
<evidence type="ECO:0000313" key="2">
    <source>
        <dbReference type="EMBL" id="EKS00567.1"/>
    </source>
</evidence>
<dbReference type="AlphaFoldDB" id="A0AA87MNV6"/>
<comment type="caution">
    <text evidence="2">The sequence shown here is derived from an EMBL/GenBank/DDBJ whole genome shotgun (WGS) entry which is preliminary data.</text>
</comment>
<name>A0AA87MNV6_9LEPT</name>